<dbReference type="InterPro" id="IPR002190">
    <property type="entry name" value="MHD_dom"/>
</dbReference>
<dbReference type="PROSITE" id="PS50838">
    <property type="entry name" value="MAGE"/>
    <property type="match status" value="1"/>
</dbReference>
<organism evidence="2 3">
    <name type="scientific">Dipodomys ordii</name>
    <name type="common">Ord's kangaroo rat</name>
    <dbReference type="NCBI Taxonomy" id="10020"/>
    <lineage>
        <taxon>Eukaryota</taxon>
        <taxon>Metazoa</taxon>
        <taxon>Chordata</taxon>
        <taxon>Craniata</taxon>
        <taxon>Vertebrata</taxon>
        <taxon>Euteleostomi</taxon>
        <taxon>Mammalia</taxon>
        <taxon>Eutheria</taxon>
        <taxon>Euarchontoglires</taxon>
        <taxon>Glires</taxon>
        <taxon>Rodentia</taxon>
        <taxon>Castorimorpha</taxon>
        <taxon>Heteromyidae</taxon>
        <taxon>Dipodomyinae</taxon>
        <taxon>Dipodomys</taxon>
    </lineage>
</organism>
<dbReference type="OrthoDB" id="205198at2759"/>
<dbReference type="GeneID" id="105993442"/>
<evidence type="ECO:0000313" key="2">
    <source>
        <dbReference type="Proteomes" id="UP000081671"/>
    </source>
</evidence>
<dbReference type="InterPro" id="IPR037445">
    <property type="entry name" value="MAGE"/>
</dbReference>
<keyword evidence="2" id="KW-1185">Reference proteome</keyword>
<proteinExistence type="predicted"/>
<dbReference type="AlphaFoldDB" id="A0A1S3G037"/>
<dbReference type="GO" id="GO:0000122">
    <property type="term" value="P:negative regulation of transcription by RNA polymerase II"/>
    <property type="evidence" value="ECO:0007669"/>
    <property type="project" value="TreeGrafter"/>
</dbReference>
<dbReference type="Gene3D" id="1.10.10.1200">
    <property type="entry name" value="MAGE homology domain, winged helix WH1 motif"/>
    <property type="match status" value="1"/>
</dbReference>
<sequence length="240" mass="27991">MSEGLLGEVVREIHEEHQGCSDQAREDLCLHDNEILYMALQNEAIALVPYLLHKYWLKASDSDRDILKHITVGHQHYFTLILDKPSLFMELVFGIDIKEVVPILHTHVLAITAGITYDGILSNMPGMPKSGMLILVLCIIFIEGDYATEKTIWKVLSKMEVYPDRKYFIYGKPRKLLMEDFVWEQYVAYKQVPCSDPIVYKFMWGPRAYEETTKRKVLKHWAKFREVDPRCFASLYKEAL</sequence>
<dbReference type="PANTHER" id="PTHR11736:SF153">
    <property type="entry name" value="MELANOMA-ASSOCIATED ANTIGEN 10"/>
    <property type="match status" value="1"/>
</dbReference>
<dbReference type="KEGG" id="dord:105993442"/>
<dbReference type="InParanoid" id="A0A1S3G037"/>
<feature type="domain" description="MAGE" evidence="1">
    <location>
        <begin position="40"/>
        <end position="239"/>
    </location>
</feature>
<dbReference type="FunFam" id="1.10.10.1210:FF:000001">
    <property type="entry name" value="melanoma-associated antigen D1"/>
    <property type="match status" value="1"/>
</dbReference>
<dbReference type="Pfam" id="PF01454">
    <property type="entry name" value="MAGE"/>
    <property type="match status" value="1"/>
</dbReference>
<dbReference type="GO" id="GO:0005634">
    <property type="term" value="C:nucleus"/>
    <property type="evidence" value="ECO:0007669"/>
    <property type="project" value="TreeGrafter"/>
</dbReference>
<protein>
    <submittedName>
        <fullName evidence="3">Melanoma-associated antigen 10-like</fullName>
    </submittedName>
</protein>
<dbReference type="SMART" id="SM01373">
    <property type="entry name" value="MAGE"/>
    <property type="match status" value="1"/>
</dbReference>
<dbReference type="Gene3D" id="1.10.10.1210">
    <property type="entry name" value="MAGE homology domain, winged helix WH2 motif"/>
    <property type="match status" value="1"/>
</dbReference>
<name>A0A1S3G037_DIPOR</name>
<reference evidence="3" key="1">
    <citation type="submission" date="2025-08" db="UniProtKB">
        <authorList>
            <consortium name="RefSeq"/>
        </authorList>
    </citation>
    <scope>IDENTIFICATION</scope>
    <source>
        <tissue evidence="3">Kidney</tissue>
    </source>
</reference>
<accession>A0A1S3G037</accession>
<dbReference type="RefSeq" id="XP_012882168.1">
    <property type="nucleotide sequence ID" value="XM_013026714.1"/>
</dbReference>
<dbReference type="InterPro" id="IPR041899">
    <property type="entry name" value="MAGE_WH2"/>
</dbReference>
<dbReference type="PANTHER" id="PTHR11736">
    <property type="entry name" value="MELANOMA-ASSOCIATED ANTIGEN MAGE ANTIGEN"/>
    <property type="match status" value="1"/>
</dbReference>
<evidence type="ECO:0000259" key="1">
    <source>
        <dbReference type="PROSITE" id="PS50838"/>
    </source>
</evidence>
<dbReference type="Proteomes" id="UP000081671">
    <property type="component" value="Unplaced"/>
</dbReference>
<evidence type="ECO:0000313" key="3">
    <source>
        <dbReference type="RefSeq" id="XP_012882168.1"/>
    </source>
</evidence>
<dbReference type="InterPro" id="IPR041898">
    <property type="entry name" value="MAGE_WH1"/>
</dbReference>
<gene>
    <name evidence="3" type="primary">LOC105993442</name>
</gene>